<dbReference type="GO" id="GO:0000981">
    <property type="term" value="F:DNA-binding transcription factor activity, RNA polymerase II-specific"/>
    <property type="evidence" value="ECO:0007669"/>
    <property type="project" value="InterPro"/>
</dbReference>
<dbReference type="GO" id="GO:0005634">
    <property type="term" value="C:nucleus"/>
    <property type="evidence" value="ECO:0007669"/>
    <property type="project" value="UniProtKB-SubCell"/>
</dbReference>
<feature type="compositionally biased region" description="Low complexity" evidence="7">
    <location>
        <begin position="134"/>
        <end position="155"/>
    </location>
</feature>
<evidence type="ECO:0000313" key="9">
    <source>
        <dbReference type="EMBL" id="EXJ76686.1"/>
    </source>
</evidence>
<feature type="region of interest" description="Disordered" evidence="7">
    <location>
        <begin position="742"/>
        <end position="761"/>
    </location>
</feature>
<dbReference type="GO" id="GO:0008270">
    <property type="term" value="F:zinc ion binding"/>
    <property type="evidence" value="ECO:0007669"/>
    <property type="project" value="InterPro"/>
</dbReference>
<dbReference type="PANTHER" id="PTHR31001">
    <property type="entry name" value="UNCHARACTERIZED TRANSCRIPTIONAL REGULATORY PROTEIN"/>
    <property type="match status" value="1"/>
</dbReference>
<accession>W9XIA1</accession>
<evidence type="ECO:0000256" key="2">
    <source>
        <dbReference type="ARBA" id="ARBA00022723"/>
    </source>
</evidence>
<feature type="region of interest" description="Disordered" evidence="7">
    <location>
        <begin position="1"/>
        <end position="38"/>
    </location>
</feature>
<dbReference type="GO" id="GO:0003677">
    <property type="term" value="F:DNA binding"/>
    <property type="evidence" value="ECO:0007669"/>
    <property type="project" value="UniProtKB-KW"/>
</dbReference>
<keyword evidence="10" id="KW-1185">Reference proteome</keyword>
<protein>
    <recommendedName>
        <fullName evidence="8">Zn(2)-C6 fungal-type domain-containing protein</fullName>
    </recommendedName>
</protein>
<evidence type="ECO:0000313" key="10">
    <source>
        <dbReference type="Proteomes" id="UP000019471"/>
    </source>
</evidence>
<dbReference type="HOGENOM" id="CLU_004083_2_0_1"/>
<dbReference type="Pfam" id="PF04082">
    <property type="entry name" value="Fungal_trans"/>
    <property type="match status" value="1"/>
</dbReference>
<keyword evidence="3" id="KW-0805">Transcription regulation</keyword>
<evidence type="ECO:0000256" key="7">
    <source>
        <dbReference type="SAM" id="MobiDB-lite"/>
    </source>
</evidence>
<dbReference type="CDD" id="cd12148">
    <property type="entry name" value="fungal_TF_MHR"/>
    <property type="match status" value="1"/>
</dbReference>
<evidence type="ECO:0000256" key="4">
    <source>
        <dbReference type="ARBA" id="ARBA00023125"/>
    </source>
</evidence>
<sequence>MSQGLIPVTESVPVSGSSSEKPATSAAAASAPSTAPVQAPKSRSCLVCRNRKVRCDKQSPCSNCRRANIACVYPSTDRPPRWTRRFNRLTHNVLASSAPVPQDANPDLDKVMDRLRNLEQLVKELSGQLEQARARAAAHSAAGGSSGVNSPGSSSQNRDAEHHRDLSPATGISSVRKQFGRLVLQDSSRSHYVSSAFWSRVDDELDGLETESRGLVADDSDSSWDEASPGRASSTQEIERTPAERHALLFRHNLSPSAPNLHEFRPLPSQVPFLLDVFSRNVNVFMRIVHIPTLTKMVNDLGGAGRTPLTPSNEALIFSIYYAAVTSMEEDDVMTNFGSSKSDLSLKYRLGLEHALAKADFLNVPDLVLIQAFALFLSLARRHDSPRFVWMMTGLVIRMAQFLGLQRDGAHLKHLTPFEIEMRRRLWWTLCRLDLRAAEDQGTDLGIAKSSFDTKIPLNINDADIDPESKLIPTERYGVTDMTFARISAGIVDVMRQMMTRGPEAGVADLEDQSHLLNEIYRKFEQEYFQHASESGNIAYWVTVAVARMVMAKMTLIVFLPALFSTSSERISDEIRTKLLVSAIEVAEYNHALNAEQACRHWRWLYQSHTHWHAIVYLMIEISRRPWSPIVERAWGALHSNWLIPARAPMDKDLRIWIPLRKLMGKARKHRDDEIQRLRADPQAAARLEMGDQKLPVPSSSGPFPTGFGVDIFRERWRQLVAIPAEPGDRGDVSQTPDAGLADPPMHQIPPELPSARTIPTGTSRDPGFDMTFEPMHLGMDGQQVSQTIESTNIKDPKSSIKTGGPGELVLKQTLGPSHNAFPTIPDDWADGRTMGPDFHAWLWADADPSVDVFSNWEVDSIDPSMDLGGEVNWYDWVESAKGMEWDARPVYSAR</sequence>
<comment type="subcellular location">
    <subcellularLocation>
        <location evidence="1">Nucleus</location>
    </subcellularLocation>
</comment>
<dbReference type="PROSITE" id="PS00463">
    <property type="entry name" value="ZN2_CY6_FUNGAL_1"/>
    <property type="match status" value="1"/>
</dbReference>
<evidence type="ECO:0000256" key="6">
    <source>
        <dbReference type="ARBA" id="ARBA00023242"/>
    </source>
</evidence>
<dbReference type="Proteomes" id="UP000019471">
    <property type="component" value="Unassembled WGS sequence"/>
</dbReference>
<proteinExistence type="predicted"/>
<dbReference type="GeneID" id="19185930"/>
<dbReference type="RefSeq" id="XP_007740003.1">
    <property type="nucleotide sequence ID" value="XM_007741813.1"/>
</dbReference>
<evidence type="ECO:0000256" key="5">
    <source>
        <dbReference type="ARBA" id="ARBA00023163"/>
    </source>
</evidence>
<keyword evidence="2" id="KW-0479">Metal-binding</keyword>
<dbReference type="OrthoDB" id="3989227at2759"/>
<reference evidence="9 10" key="1">
    <citation type="submission" date="2013-03" db="EMBL/GenBank/DDBJ databases">
        <title>The Genome Sequence of Cladophialophora psammophila CBS 110553.</title>
        <authorList>
            <consortium name="The Broad Institute Genomics Platform"/>
            <person name="Cuomo C."/>
            <person name="de Hoog S."/>
            <person name="Gorbushina A."/>
            <person name="Walker B."/>
            <person name="Young S.K."/>
            <person name="Zeng Q."/>
            <person name="Gargeya S."/>
            <person name="Fitzgerald M."/>
            <person name="Haas B."/>
            <person name="Abouelleil A."/>
            <person name="Allen A.W."/>
            <person name="Alvarado L."/>
            <person name="Arachchi H.M."/>
            <person name="Berlin A.M."/>
            <person name="Chapman S.B."/>
            <person name="Gainer-Dewar J."/>
            <person name="Goldberg J."/>
            <person name="Griggs A."/>
            <person name="Gujja S."/>
            <person name="Hansen M."/>
            <person name="Howarth C."/>
            <person name="Imamovic A."/>
            <person name="Ireland A."/>
            <person name="Larimer J."/>
            <person name="McCowan C."/>
            <person name="Murphy C."/>
            <person name="Pearson M."/>
            <person name="Poon T.W."/>
            <person name="Priest M."/>
            <person name="Roberts A."/>
            <person name="Saif S."/>
            <person name="Shea T."/>
            <person name="Sisk P."/>
            <person name="Sykes S."/>
            <person name="Wortman J."/>
            <person name="Nusbaum C."/>
            <person name="Birren B."/>
        </authorList>
    </citation>
    <scope>NUCLEOTIDE SEQUENCE [LARGE SCALE GENOMIC DNA]</scope>
    <source>
        <strain evidence="9 10">CBS 110553</strain>
    </source>
</reference>
<dbReference type="AlphaFoldDB" id="W9XIA1"/>
<dbReference type="EMBL" id="AMGX01000001">
    <property type="protein sequence ID" value="EXJ76686.1"/>
    <property type="molecule type" value="Genomic_DNA"/>
</dbReference>
<evidence type="ECO:0000256" key="3">
    <source>
        <dbReference type="ARBA" id="ARBA00023015"/>
    </source>
</evidence>
<feature type="region of interest" description="Disordered" evidence="7">
    <location>
        <begin position="132"/>
        <end position="171"/>
    </location>
</feature>
<keyword evidence="4" id="KW-0238">DNA-binding</keyword>
<dbReference type="InterPro" id="IPR007219">
    <property type="entry name" value="XnlR_reg_dom"/>
</dbReference>
<dbReference type="SMART" id="SM00066">
    <property type="entry name" value="GAL4"/>
    <property type="match status" value="1"/>
</dbReference>
<dbReference type="SUPFAM" id="SSF57701">
    <property type="entry name" value="Zn2/Cys6 DNA-binding domain"/>
    <property type="match status" value="1"/>
</dbReference>
<dbReference type="Pfam" id="PF00172">
    <property type="entry name" value="Zn_clus"/>
    <property type="match status" value="1"/>
</dbReference>
<dbReference type="Gene3D" id="4.10.240.10">
    <property type="entry name" value="Zn(2)-C6 fungal-type DNA-binding domain"/>
    <property type="match status" value="1"/>
</dbReference>
<gene>
    <name evidence="9" type="ORF">A1O5_01194</name>
</gene>
<evidence type="ECO:0000259" key="8">
    <source>
        <dbReference type="PROSITE" id="PS50048"/>
    </source>
</evidence>
<keyword evidence="6" id="KW-0539">Nucleus</keyword>
<feature type="compositionally biased region" description="Low complexity" evidence="7">
    <location>
        <begin position="17"/>
        <end position="38"/>
    </location>
</feature>
<dbReference type="InterPro" id="IPR001138">
    <property type="entry name" value="Zn2Cys6_DnaBD"/>
</dbReference>
<dbReference type="PANTHER" id="PTHR31001:SF50">
    <property type="entry name" value="ZN(II)2CYS6 TRANSCRIPTION FACTOR (EUROFUNG)"/>
    <property type="match status" value="1"/>
</dbReference>
<keyword evidence="5" id="KW-0804">Transcription</keyword>
<organism evidence="9 10">
    <name type="scientific">Cladophialophora psammophila CBS 110553</name>
    <dbReference type="NCBI Taxonomy" id="1182543"/>
    <lineage>
        <taxon>Eukaryota</taxon>
        <taxon>Fungi</taxon>
        <taxon>Dikarya</taxon>
        <taxon>Ascomycota</taxon>
        <taxon>Pezizomycotina</taxon>
        <taxon>Eurotiomycetes</taxon>
        <taxon>Chaetothyriomycetidae</taxon>
        <taxon>Chaetothyriales</taxon>
        <taxon>Herpotrichiellaceae</taxon>
        <taxon>Cladophialophora</taxon>
    </lineage>
</organism>
<dbReference type="PROSITE" id="PS50048">
    <property type="entry name" value="ZN2_CY6_FUNGAL_2"/>
    <property type="match status" value="1"/>
</dbReference>
<dbReference type="InterPro" id="IPR050613">
    <property type="entry name" value="Sec_Metabolite_Reg"/>
</dbReference>
<dbReference type="eggNOG" id="ENOG502SIT3">
    <property type="taxonomic scope" value="Eukaryota"/>
</dbReference>
<evidence type="ECO:0000256" key="1">
    <source>
        <dbReference type="ARBA" id="ARBA00004123"/>
    </source>
</evidence>
<feature type="domain" description="Zn(2)-C6 fungal-type" evidence="8">
    <location>
        <begin position="44"/>
        <end position="73"/>
    </location>
</feature>
<dbReference type="SMART" id="SM00906">
    <property type="entry name" value="Fungal_trans"/>
    <property type="match status" value="1"/>
</dbReference>
<dbReference type="CDD" id="cd00067">
    <property type="entry name" value="GAL4"/>
    <property type="match status" value="1"/>
</dbReference>
<feature type="region of interest" description="Disordered" evidence="7">
    <location>
        <begin position="214"/>
        <end position="240"/>
    </location>
</feature>
<comment type="caution">
    <text evidence="9">The sequence shown here is derived from an EMBL/GenBank/DDBJ whole genome shotgun (WGS) entry which is preliminary data.</text>
</comment>
<name>W9XIA1_9EURO</name>
<dbReference type="GO" id="GO:0006351">
    <property type="term" value="P:DNA-templated transcription"/>
    <property type="evidence" value="ECO:0007669"/>
    <property type="project" value="InterPro"/>
</dbReference>
<dbReference type="InterPro" id="IPR036864">
    <property type="entry name" value="Zn2-C6_fun-type_DNA-bd_sf"/>
</dbReference>
<dbReference type="STRING" id="1182543.W9XIA1"/>